<sequence>MRSAAARLNGGPPLGNPLSTDLLPASAAAEPEEEPVFHFPPTGGRFLGELQKMAGGPAPFADIGKKARDLLTKDYTFDHKFTLTVPSITGMGLTATVLKKDQIFVGDISTVHKTENATVDVKVDTNSHVSTKVTYGPMRNLKTSISFKLPDQKSGKFDVEYLHPSAAIGAGIGLNPTPLLDLSAAIGSKDVSLGGEIIFDTSSASLTKYNAGIGFNGPDFSVAVLLVDKGQTVKASYIHSVNPFTAVAAELTHRFATYENSFTLGSSHVVDPITIVKTRCSDNGKVAMLYQREWRPKSLITFSAEYDSRAINASPKLGLALALKP</sequence>
<protein>
    <submittedName>
        <fullName evidence="1">Uncharacterized protein</fullName>
    </submittedName>
</protein>
<reference evidence="2" key="1">
    <citation type="journal article" date="2023" name="Front. Plant Sci.">
        <title>Chromosomal-level genome assembly of Melastoma candidum provides insights into trichome evolution.</title>
        <authorList>
            <person name="Zhong Y."/>
            <person name="Wu W."/>
            <person name="Sun C."/>
            <person name="Zou P."/>
            <person name="Liu Y."/>
            <person name="Dai S."/>
            <person name="Zhou R."/>
        </authorList>
    </citation>
    <scope>NUCLEOTIDE SEQUENCE [LARGE SCALE GENOMIC DNA]</scope>
</reference>
<accession>A0ACB9RQJ2</accession>
<evidence type="ECO:0000313" key="2">
    <source>
        <dbReference type="Proteomes" id="UP001057402"/>
    </source>
</evidence>
<name>A0ACB9RQJ2_9MYRT</name>
<keyword evidence="2" id="KW-1185">Reference proteome</keyword>
<organism evidence="1 2">
    <name type="scientific">Melastoma candidum</name>
    <dbReference type="NCBI Taxonomy" id="119954"/>
    <lineage>
        <taxon>Eukaryota</taxon>
        <taxon>Viridiplantae</taxon>
        <taxon>Streptophyta</taxon>
        <taxon>Embryophyta</taxon>
        <taxon>Tracheophyta</taxon>
        <taxon>Spermatophyta</taxon>
        <taxon>Magnoliopsida</taxon>
        <taxon>eudicotyledons</taxon>
        <taxon>Gunneridae</taxon>
        <taxon>Pentapetalae</taxon>
        <taxon>rosids</taxon>
        <taxon>malvids</taxon>
        <taxon>Myrtales</taxon>
        <taxon>Melastomataceae</taxon>
        <taxon>Melastomatoideae</taxon>
        <taxon>Melastomateae</taxon>
        <taxon>Melastoma</taxon>
    </lineage>
</organism>
<dbReference type="EMBL" id="CM042882">
    <property type="protein sequence ID" value="KAI4381114.1"/>
    <property type="molecule type" value="Genomic_DNA"/>
</dbReference>
<evidence type="ECO:0000313" key="1">
    <source>
        <dbReference type="EMBL" id="KAI4381114.1"/>
    </source>
</evidence>
<comment type="caution">
    <text evidence="1">The sequence shown here is derived from an EMBL/GenBank/DDBJ whole genome shotgun (WGS) entry which is preliminary data.</text>
</comment>
<proteinExistence type="predicted"/>
<dbReference type="Proteomes" id="UP001057402">
    <property type="component" value="Chromosome 3"/>
</dbReference>
<gene>
    <name evidence="1" type="ORF">MLD38_007222</name>
</gene>